<dbReference type="HOGENOM" id="CLU_023910_0_0_10"/>
<reference evidence="2 3" key="2">
    <citation type="submission" date="2008-08" db="EMBL/GenBank/DDBJ databases">
        <authorList>
            <person name="Fulton L."/>
            <person name="Clifton S."/>
            <person name="Fulton B."/>
            <person name="Xu J."/>
            <person name="Minx P."/>
            <person name="Pepin K.H."/>
            <person name="Johnson M."/>
            <person name="Thiruvilangam P."/>
            <person name="Bhonagiri V."/>
            <person name="Nash W.E."/>
            <person name="Mardis E.R."/>
            <person name="Wilson R.K."/>
        </authorList>
    </citation>
    <scope>NUCLEOTIDE SEQUENCE [LARGE SCALE GENOMIC DNA]</scope>
    <source>
        <strain evidence="3">DSM 17135 / JCM 12973 / M2</strain>
    </source>
</reference>
<dbReference type="Pfam" id="PF01833">
    <property type="entry name" value="TIG"/>
    <property type="match status" value="1"/>
</dbReference>
<dbReference type="GeneID" id="43186413"/>
<dbReference type="Gene3D" id="2.60.40.10">
    <property type="entry name" value="Immunoglobulins"/>
    <property type="match status" value="4"/>
</dbReference>
<name>B5D421_PHOPM</name>
<dbReference type="RefSeq" id="WP_007564366.1">
    <property type="nucleotide sequence ID" value="NZ_DS990134.1"/>
</dbReference>
<dbReference type="Proteomes" id="UP000003452">
    <property type="component" value="Unassembled WGS sequence"/>
</dbReference>
<gene>
    <name evidence="2" type="ORF">BACPLE_03775</name>
</gene>
<reference evidence="2 3" key="1">
    <citation type="submission" date="2008-08" db="EMBL/GenBank/DDBJ databases">
        <title>Draft genome sequence of Bacteroides plebeius (DSM 17135).</title>
        <authorList>
            <person name="Sudarsanam P."/>
            <person name="Ley R."/>
            <person name="Guruge J."/>
            <person name="Turnbaugh P.J."/>
            <person name="Mahowald M."/>
            <person name="Liep D."/>
            <person name="Gordon J."/>
        </authorList>
    </citation>
    <scope>NUCLEOTIDE SEQUENCE [LARGE SCALE GENOMIC DNA]</scope>
    <source>
        <strain evidence="3">DSM 17135 / JCM 12973 / M2</strain>
    </source>
</reference>
<dbReference type="SUPFAM" id="SSF81296">
    <property type="entry name" value="E set domains"/>
    <property type="match status" value="1"/>
</dbReference>
<dbReference type="AlphaFoldDB" id="B5D421"/>
<dbReference type="InterPro" id="IPR013783">
    <property type="entry name" value="Ig-like_fold"/>
</dbReference>
<protein>
    <recommendedName>
        <fullName evidence="1">IPT/TIG domain-containing protein</fullName>
    </recommendedName>
</protein>
<evidence type="ECO:0000313" key="2">
    <source>
        <dbReference type="EMBL" id="EDY94321.1"/>
    </source>
</evidence>
<organism evidence="2 3">
    <name type="scientific">Phocaeicola plebeius (strain DSM 17135 / JCM 12973 / CCUG 54634 / M2)</name>
    <name type="common">Bacteroides plebeius</name>
    <dbReference type="NCBI Taxonomy" id="484018"/>
    <lineage>
        <taxon>Bacteria</taxon>
        <taxon>Pseudomonadati</taxon>
        <taxon>Bacteroidota</taxon>
        <taxon>Bacteroidia</taxon>
        <taxon>Bacteroidales</taxon>
        <taxon>Bacteroidaceae</taxon>
        <taxon>Phocaeicola</taxon>
    </lineage>
</organism>
<dbReference type="InterPro" id="IPR014756">
    <property type="entry name" value="Ig_E-set"/>
</dbReference>
<dbReference type="eggNOG" id="COG3210">
    <property type="taxonomic scope" value="Bacteria"/>
</dbReference>
<dbReference type="CDD" id="cd00102">
    <property type="entry name" value="IPT"/>
    <property type="match status" value="1"/>
</dbReference>
<comment type="caution">
    <text evidence="2">The sequence shown here is derived from an EMBL/GenBank/DDBJ whole genome shotgun (WGS) entry which is preliminary data.</text>
</comment>
<accession>B5D421</accession>
<dbReference type="EMBL" id="ABQC02000024">
    <property type="protein sequence ID" value="EDY94321.1"/>
    <property type="molecule type" value="Genomic_DNA"/>
</dbReference>
<evidence type="ECO:0000313" key="3">
    <source>
        <dbReference type="Proteomes" id="UP000003452"/>
    </source>
</evidence>
<evidence type="ECO:0000259" key="1">
    <source>
        <dbReference type="Pfam" id="PF01833"/>
    </source>
</evidence>
<proteinExistence type="predicted"/>
<dbReference type="InterPro" id="IPR002909">
    <property type="entry name" value="IPT_dom"/>
</dbReference>
<sequence length="658" mass="69797">MNKIYNFSAWWMLCFILLSSLTFTACDTNDVDTNQYKGGISLNVFGPSPVARGGILRFLGCGLDQVTAVQIPGCDDITDIEVVSSEEIRITVPQTAEPGYVTLVFRNGEHIVTKTQLTYSEPISMESFSPESVRPGDVLTIKGEYLNLIHQVIFADNVIVSDETTGQESVEGENVFLKHTRNEIQVLVPAEAQSGKIILSDGAEFPNWIYSELELQVVIPSVSEVIDLSEKKPGDKVTVTGENLDLVKEVRMPNGGAASFVYSEENKSVTFTLPEDVSNGTVFAVTASGVEVAVAEIKVAVPENVVVTSADGIRAAQLLELTGKNMELITSVLFPGVTEETIPSSSTSTKVTVVVPEGTVSGNLTLNTGSGATVSIAIETAKPSNLSCVGEVKAGEQATITGDNLDLVSGVVFTGNLEGEIISQSSNQLIVSVPALAQSGNVILKMSNGEQVSDLNLTVTAPSGCYVISGLEGEYHAGEIMTVEVANGAKLTAVNINGTPVQYILTGNQLMIQIPNTAGSNSSLELTSGDKTIEYIISFVPAVRPETVIWEGSFAITNWNGNQDLGWNGYDWGSVQPGTIITVYYTLDTAVTDWQIRLGGCGIGWAELPTIPATGLAAGSTSFSATLTAEDLEVLSKDNNSGLVVTGCNFTMTKITLK</sequence>
<dbReference type="PROSITE" id="PS51257">
    <property type="entry name" value="PROKAR_LIPOPROTEIN"/>
    <property type="match status" value="1"/>
</dbReference>
<feature type="domain" description="IPT/TIG" evidence="1">
    <location>
        <begin position="390"/>
        <end position="454"/>
    </location>
</feature>